<gene>
    <name evidence="1" type="ORF">PN36_25380</name>
</gene>
<sequence>MREEYDLKKLKIKRRGILPDLQGQRPEDAKLSITIALDEDVVDYFKAQANVESIQTRINQILRRAIQSPSLADTEVIKRTLLQDSHFLREVANNIAHLPIVQRQGT</sequence>
<evidence type="ECO:0000313" key="2">
    <source>
        <dbReference type="Proteomes" id="UP000030428"/>
    </source>
</evidence>
<accession>A0A0A6P7J8</accession>
<dbReference type="InterPro" id="IPR025528">
    <property type="entry name" value="BrnA_antitoxin"/>
</dbReference>
<dbReference type="EMBL" id="JSZA02000138">
    <property type="protein sequence ID" value="KHD10751.1"/>
    <property type="molecule type" value="Genomic_DNA"/>
</dbReference>
<evidence type="ECO:0008006" key="3">
    <source>
        <dbReference type="Google" id="ProtNLM"/>
    </source>
</evidence>
<reference evidence="1 2" key="1">
    <citation type="journal article" date="2016" name="Front. Microbiol.">
        <title>Single-Cell (Meta-)Genomics of a Dimorphic Candidatus Thiomargarita nelsonii Reveals Genomic Plasticity.</title>
        <authorList>
            <person name="Flood B.E."/>
            <person name="Fliss P."/>
            <person name="Jones D.S."/>
            <person name="Dick G.J."/>
            <person name="Jain S."/>
            <person name="Kaster A.K."/>
            <person name="Winkel M."/>
            <person name="Mussmann M."/>
            <person name="Bailey J."/>
        </authorList>
    </citation>
    <scope>NUCLEOTIDE SEQUENCE [LARGE SCALE GENOMIC DNA]</scope>
    <source>
        <strain evidence="1">Hydrate Ridge</strain>
    </source>
</reference>
<keyword evidence="2" id="KW-1185">Reference proteome</keyword>
<proteinExistence type="predicted"/>
<dbReference type="AlphaFoldDB" id="A0A0A6P7J8"/>
<dbReference type="Pfam" id="PF14384">
    <property type="entry name" value="BrnA_antitoxin"/>
    <property type="match status" value="1"/>
</dbReference>
<comment type="caution">
    <text evidence="1">The sequence shown here is derived from an EMBL/GenBank/DDBJ whole genome shotgun (WGS) entry which is preliminary data.</text>
</comment>
<organism evidence="1 2">
    <name type="scientific">Candidatus Thiomargarita nelsonii</name>
    <dbReference type="NCBI Taxonomy" id="1003181"/>
    <lineage>
        <taxon>Bacteria</taxon>
        <taxon>Pseudomonadati</taxon>
        <taxon>Pseudomonadota</taxon>
        <taxon>Gammaproteobacteria</taxon>
        <taxon>Thiotrichales</taxon>
        <taxon>Thiotrichaceae</taxon>
        <taxon>Thiomargarita</taxon>
    </lineage>
</organism>
<name>A0A0A6P7J8_9GAMM</name>
<dbReference type="Proteomes" id="UP000030428">
    <property type="component" value="Unassembled WGS sequence"/>
</dbReference>
<evidence type="ECO:0000313" key="1">
    <source>
        <dbReference type="EMBL" id="KHD10751.1"/>
    </source>
</evidence>
<protein>
    <recommendedName>
        <fullName evidence="3">CopG family transcriptional regulator</fullName>
    </recommendedName>
</protein>